<evidence type="ECO:0000259" key="9">
    <source>
        <dbReference type="PROSITE" id="PS50189"/>
    </source>
</evidence>
<dbReference type="InterPro" id="IPR014756">
    <property type="entry name" value="Ig_E-set"/>
</dbReference>
<evidence type="ECO:0000256" key="6">
    <source>
        <dbReference type="ARBA" id="ARBA00022966"/>
    </source>
</evidence>
<name>A0AAU9XXJ1_9CNID</name>
<dbReference type="Pfam" id="PF07703">
    <property type="entry name" value="A2M_BRD"/>
    <property type="match status" value="1"/>
</dbReference>
<sequence length="1641" mass="183934">MTYIVTLLKPLLQRGFHLDPKDFPVDVTDDKDLATHRYVSLVAKSNDSDVTTNKEAKVLVSFLDGIVLIQTDKPIYTPQQSSSLEYAKVKIRIICLGFDLKPKKEKKNPQGVVVQRWKDLSTETGFIIKIFGLSEFALTGQWTVLALHGHENTQNASVKFEVKEYVLPKFSVEISGPKYVLPNVKVVGVSIRAKYTYGKPVDGRVLVKFSMVGGRFKDVLVKEIPDQLQDGKADFIVTTDDIKITPGLPWFPDGRRLQIEAEVIEKTSGKKESAIDNGIYFVKSPFRIDHKATTEFFKPALPFLVKVDLKYPDKTPARGIPMSISVTGTTHSGSKINIGKTASKKDNVNFEDTSDNQGRANFVIDVPGNVRKMNIRVGTEKDDLDHNTFVEFDVHAYKSPSRTFLYVRAIREKQYFNCDVFVNKNASKITFMVITRGRILRQWVKVQRVGVISSFRFKILPEMSPSSRLVVFFIGENGEVVTDSVLLEIDDGLPNKVEFHDESPGKQIDPGVPYKIQLSATPGTRVALLAVDKSVYILRNREKLNKKRVLNTMESLDLGCGVGSGSDSQDVFYKSGTVVITNTNIASRGRSEFSCPQPKSKRERRSTTDLTQCCKRGQIPTRATCMLRAKYFFASASKDCREEFLQCCFNFTGEKDPRKTEVKVRARSFRQSDDEFEDEEISQGQIRQYFPETWIFMDDVVGPNGKFHLDTNLPDTITTWVVQAVGISNQTGLGVARPLNIQAFKNFFVSLRLPYSVQRGEQISVIATVFNYGDIEFRVKVKLEESKEFCTNAPTGQKSAVLNLNVKENDAGSVTFPIIPIKLGKVSIKVIATAEILDDGLFLGEIIGPTAFDTVVRSILVVPEGVERHITHSFLLDPQGVLRDEAPGKVNTSAPSTGIKHDRVVNNGMQVDSVFLKVPSRAIPGSLKAVLSLTGNLIGPVVTTLITGGLESLLHMPMGCGEQTMIFLAPNVYVMQYLLETRQVTADIESKAYRMIQSGYQRALNYRRKDRSFSAFGEHRPGSTWLTAFVARVLCAAQKFDGVEIDQALICDSVSWLLENQRQDGAFPEVKDIIHKSMMGGTHGDVAMTAFVSVSLLECSCHGKNKSHRIQNAVAFMESELDSISKVNTLALTTYALALAGSRKSSKANAKLLRMQTYDKDESTRYWDAGNQALNVETTAYALLAQMAVGRLKLAGPIVTWLTSQRDPQGGFASTQDTCVALQALSQYSEKTAGASLDLRVSISSEKDASWKRSYHIDPDNALILRQEEVTHLLGGEVFIDSLGTGVGQLQIEVRHNVPSPKNETCSFALKIEVREEFREDNDKGVPIAGRSRQRRDDDIRERKAKKCRGNKRKKACKKRKKNKKHHKKPKTEAKPPDALYLRICAKYLKAGKSGMTIMDIGIFSGFTPDKDSLVELMKNVRPTAERFEFSDRSVILYVSEISSIDEFCATFTVKREFDVGTVQPVPVKVYDYYKPDESCTELYSPSTRSALLGGICQDGYCKCSQDDCLSCVQREFKVEELKKKACLEFDFAFIGEVILLDEVDTRKQSWITYEMRIDQVIKKTKTNFAQGDFIEFKKRAGCACPKLVERKNYMIMANEDGPFFVFDSKSFVIPWEKRRKNKNMLDDLRARIGLDPRCTL</sequence>
<dbReference type="Pfam" id="PF17789">
    <property type="entry name" value="MG4"/>
    <property type="match status" value="1"/>
</dbReference>
<dbReference type="Pfam" id="PF07678">
    <property type="entry name" value="TED_complement"/>
    <property type="match status" value="1"/>
</dbReference>
<evidence type="ECO:0000256" key="1">
    <source>
        <dbReference type="ARBA" id="ARBA00004613"/>
    </source>
</evidence>
<dbReference type="SMART" id="SM01359">
    <property type="entry name" value="A2M_N_2"/>
    <property type="match status" value="1"/>
</dbReference>
<dbReference type="SUPFAM" id="SSF50242">
    <property type="entry name" value="TIMP-like"/>
    <property type="match status" value="1"/>
</dbReference>
<evidence type="ECO:0000313" key="11">
    <source>
        <dbReference type="Proteomes" id="UP001159428"/>
    </source>
</evidence>
<dbReference type="InterPro" id="IPR008993">
    <property type="entry name" value="TIMP-like_OB-fold"/>
</dbReference>
<dbReference type="GO" id="GO:0004867">
    <property type="term" value="F:serine-type endopeptidase inhibitor activity"/>
    <property type="evidence" value="ECO:0007669"/>
    <property type="project" value="UniProtKB-KW"/>
</dbReference>
<dbReference type="Gene3D" id="2.60.40.1930">
    <property type="match status" value="3"/>
</dbReference>
<dbReference type="Pfam" id="PF01759">
    <property type="entry name" value="NTR"/>
    <property type="match status" value="1"/>
</dbReference>
<evidence type="ECO:0000313" key="10">
    <source>
        <dbReference type="EMBL" id="CAH3160333.1"/>
    </source>
</evidence>
<feature type="domain" description="NTR" evidence="9">
    <location>
        <begin position="1509"/>
        <end position="1639"/>
    </location>
</feature>
<dbReference type="EMBL" id="CALNXJ010000075">
    <property type="protein sequence ID" value="CAH3160333.1"/>
    <property type="molecule type" value="Genomic_DNA"/>
</dbReference>
<dbReference type="PROSITE" id="PS00477">
    <property type="entry name" value="ALPHA_2_MACROGLOBULIN"/>
    <property type="match status" value="1"/>
</dbReference>
<dbReference type="InterPro" id="IPR001134">
    <property type="entry name" value="Netrin_domain"/>
</dbReference>
<evidence type="ECO:0000256" key="4">
    <source>
        <dbReference type="ARBA" id="ARBA00022690"/>
    </source>
</evidence>
<proteinExistence type="inferred from homology"/>
<dbReference type="Gene3D" id="2.60.40.690">
    <property type="entry name" value="Alpha-macroglobulin, receptor-binding domain"/>
    <property type="match status" value="1"/>
</dbReference>
<dbReference type="InterPro" id="IPR018933">
    <property type="entry name" value="Netrin_module_non-TIMP"/>
</dbReference>
<accession>A0AAU9XXJ1</accession>
<dbReference type="Gene3D" id="2.20.130.20">
    <property type="match status" value="1"/>
</dbReference>
<evidence type="ECO:0000256" key="3">
    <source>
        <dbReference type="ARBA" id="ARBA00022525"/>
    </source>
</evidence>
<evidence type="ECO:0000256" key="5">
    <source>
        <dbReference type="ARBA" id="ARBA00022900"/>
    </source>
</evidence>
<evidence type="ECO:0000256" key="7">
    <source>
        <dbReference type="ARBA" id="ARBA00023157"/>
    </source>
</evidence>
<dbReference type="Gene3D" id="6.20.50.160">
    <property type="match status" value="1"/>
</dbReference>
<dbReference type="InterPro" id="IPR011626">
    <property type="entry name" value="Alpha-macroglobulin_TED"/>
</dbReference>
<comment type="subcellular location">
    <subcellularLocation>
        <location evidence="1">Secreted</location>
    </subcellularLocation>
</comment>
<dbReference type="Gene3D" id="2.40.50.120">
    <property type="match status" value="1"/>
</dbReference>
<dbReference type="Gene3D" id="2.60.40.1940">
    <property type="match status" value="1"/>
</dbReference>
<dbReference type="PANTHER" id="PTHR11412:SF166">
    <property type="entry name" value="NTR DOMAIN-CONTAINING PROTEIN"/>
    <property type="match status" value="1"/>
</dbReference>
<protein>
    <recommendedName>
        <fullName evidence="9">NTR domain-containing protein</fullName>
    </recommendedName>
</protein>
<dbReference type="InterPro" id="IPR008930">
    <property type="entry name" value="Terpenoid_cyclase/PrenylTrfase"/>
</dbReference>
<dbReference type="Gene3D" id="2.60.40.10">
    <property type="entry name" value="Immunoglobulins"/>
    <property type="match status" value="2"/>
</dbReference>
<dbReference type="Gene3D" id="2.60.120.1540">
    <property type="match status" value="1"/>
</dbReference>
<dbReference type="InterPro" id="IPR040839">
    <property type="entry name" value="MG4"/>
</dbReference>
<dbReference type="SMART" id="SM00643">
    <property type="entry name" value="C345C"/>
    <property type="match status" value="1"/>
</dbReference>
<dbReference type="SMART" id="SM01360">
    <property type="entry name" value="A2M"/>
    <property type="match status" value="1"/>
</dbReference>
<comment type="similarity">
    <text evidence="2">Belongs to the protease inhibitor I39 (alpha-2-macroglobulin) family.</text>
</comment>
<dbReference type="SMART" id="SM01361">
    <property type="entry name" value="A2M_recep"/>
    <property type="match status" value="1"/>
</dbReference>
<evidence type="ECO:0000256" key="8">
    <source>
        <dbReference type="SAM" id="MobiDB-lite"/>
    </source>
</evidence>
<dbReference type="InterPro" id="IPR036595">
    <property type="entry name" value="A-macroglobulin_rcpt-bd_sf"/>
</dbReference>
<dbReference type="Gene3D" id="1.50.10.20">
    <property type="match status" value="1"/>
</dbReference>
<reference evidence="10 11" key="1">
    <citation type="submission" date="2022-05" db="EMBL/GenBank/DDBJ databases">
        <authorList>
            <consortium name="Genoscope - CEA"/>
            <person name="William W."/>
        </authorList>
    </citation>
    <scope>NUCLEOTIDE SEQUENCE [LARGE SCALE GENOMIC DNA]</scope>
</reference>
<dbReference type="InterPro" id="IPR041555">
    <property type="entry name" value="MG3"/>
</dbReference>
<dbReference type="PANTHER" id="PTHR11412">
    <property type="entry name" value="MACROGLOBULIN / COMPLEMENT"/>
    <property type="match status" value="1"/>
</dbReference>
<dbReference type="InterPro" id="IPR011625">
    <property type="entry name" value="A2M_N_BRD"/>
</dbReference>
<organism evidence="10 11">
    <name type="scientific">Pocillopora meandrina</name>
    <dbReference type="NCBI Taxonomy" id="46732"/>
    <lineage>
        <taxon>Eukaryota</taxon>
        <taxon>Metazoa</taxon>
        <taxon>Cnidaria</taxon>
        <taxon>Anthozoa</taxon>
        <taxon>Hexacorallia</taxon>
        <taxon>Scleractinia</taxon>
        <taxon>Astrocoeniina</taxon>
        <taxon>Pocilloporidae</taxon>
        <taxon>Pocillopora</taxon>
    </lineage>
</organism>
<dbReference type="InterPro" id="IPR013783">
    <property type="entry name" value="Ig-like_fold"/>
</dbReference>
<keyword evidence="6" id="KW-0882">Thioester bond</keyword>
<dbReference type="SUPFAM" id="SSF81296">
    <property type="entry name" value="E set domains"/>
    <property type="match status" value="1"/>
</dbReference>
<dbReference type="InterPro" id="IPR047565">
    <property type="entry name" value="Alpha-macroglob_thiol-ester_cl"/>
</dbReference>
<dbReference type="Pfam" id="PF17791">
    <property type="entry name" value="MG3"/>
    <property type="match status" value="1"/>
</dbReference>
<feature type="compositionally biased region" description="Basic residues" evidence="8">
    <location>
        <begin position="1343"/>
        <end position="1370"/>
    </location>
</feature>
<dbReference type="GO" id="GO:0005615">
    <property type="term" value="C:extracellular space"/>
    <property type="evidence" value="ECO:0007669"/>
    <property type="project" value="InterPro"/>
</dbReference>
<keyword evidence="11" id="KW-1185">Reference proteome</keyword>
<keyword evidence="5" id="KW-0722">Serine protease inhibitor</keyword>
<dbReference type="SMART" id="SM01419">
    <property type="entry name" value="Thiol-ester_cl"/>
    <property type="match status" value="1"/>
</dbReference>
<dbReference type="Proteomes" id="UP001159428">
    <property type="component" value="Unassembled WGS sequence"/>
</dbReference>
<gene>
    <name evidence="10" type="ORF">PMEA_00032445</name>
</gene>
<dbReference type="InterPro" id="IPR009048">
    <property type="entry name" value="A-macroglobulin_rcpt-bd"/>
</dbReference>
<keyword evidence="3" id="KW-0964">Secreted</keyword>
<dbReference type="InterPro" id="IPR019742">
    <property type="entry name" value="MacrogloblnA2_CS"/>
</dbReference>
<dbReference type="PROSITE" id="PS50189">
    <property type="entry name" value="NTR"/>
    <property type="match status" value="1"/>
</dbReference>
<dbReference type="CDD" id="cd02896">
    <property type="entry name" value="complement_C3_C4_C5"/>
    <property type="match status" value="1"/>
</dbReference>
<dbReference type="InterPro" id="IPR050473">
    <property type="entry name" value="A2M/Complement_sys"/>
</dbReference>
<evidence type="ECO:0000256" key="2">
    <source>
        <dbReference type="ARBA" id="ARBA00010952"/>
    </source>
</evidence>
<dbReference type="SUPFAM" id="SSF49410">
    <property type="entry name" value="Alpha-macroglobulin receptor domain"/>
    <property type="match status" value="1"/>
</dbReference>
<keyword evidence="7" id="KW-1015">Disulfide bond</keyword>
<dbReference type="SUPFAM" id="SSF48239">
    <property type="entry name" value="Terpenoid cyclases/Protein prenyltransferases"/>
    <property type="match status" value="1"/>
</dbReference>
<dbReference type="Pfam" id="PF00207">
    <property type="entry name" value="A2M"/>
    <property type="match status" value="1"/>
</dbReference>
<dbReference type="Pfam" id="PF07677">
    <property type="entry name" value="A2M_recep"/>
    <property type="match status" value="1"/>
</dbReference>
<feature type="region of interest" description="Disordered" evidence="8">
    <location>
        <begin position="1323"/>
        <end position="1374"/>
    </location>
</feature>
<comment type="caution">
    <text evidence="10">The sequence shown here is derived from an EMBL/GenBank/DDBJ whole genome shotgun (WGS) entry which is preliminary data.</text>
</comment>
<keyword evidence="4" id="KW-0646">Protease inhibitor</keyword>
<dbReference type="InterPro" id="IPR001599">
    <property type="entry name" value="Macroglobln_a2"/>
</dbReference>